<organism evidence="1">
    <name type="scientific">marine sediment metagenome</name>
    <dbReference type="NCBI Taxonomy" id="412755"/>
    <lineage>
        <taxon>unclassified sequences</taxon>
        <taxon>metagenomes</taxon>
        <taxon>ecological metagenomes</taxon>
    </lineage>
</organism>
<accession>X0ZF11</accession>
<dbReference type="EMBL" id="BARS01056910">
    <property type="protein sequence ID" value="GAG46921.1"/>
    <property type="molecule type" value="Genomic_DNA"/>
</dbReference>
<proteinExistence type="predicted"/>
<protein>
    <submittedName>
        <fullName evidence="1">Uncharacterized protein</fullName>
    </submittedName>
</protein>
<comment type="caution">
    <text evidence="1">The sequence shown here is derived from an EMBL/GenBank/DDBJ whole genome shotgun (WGS) entry which is preliminary data.</text>
</comment>
<sequence length="46" mass="5140">LPQRVPGTRASPQAPVKGCRGTRVDIEVTWFEGKRHLPLFRLRAAA</sequence>
<evidence type="ECO:0000313" key="1">
    <source>
        <dbReference type="EMBL" id="GAG46921.1"/>
    </source>
</evidence>
<feature type="non-terminal residue" evidence="1">
    <location>
        <position position="1"/>
    </location>
</feature>
<reference evidence="1" key="1">
    <citation type="journal article" date="2014" name="Front. Microbiol.">
        <title>High frequency of phylogenetically diverse reductive dehalogenase-homologous genes in deep subseafloor sedimentary metagenomes.</title>
        <authorList>
            <person name="Kawai M."/>
            <person name="Futagami T."/>
            <person name="Toyoda A."/>
            <person name="Takaki Y."/>
            <person name="Nishi S."/>
            <person name="Hori S."/>
            <person name="Arai W."/>
            <person name="Tsubouchi T."/>
            <person name="Morono Y."/>
            <person name="Uchiyama I."/>
            <person name="Ito T."/>
            <person name="Fujiyama A."/>
            <person name="Inagaki F."/>
            <person name="Takami H."/>
        </authorList>
    </citation>
    <scope>NUCLEOTIDE SEQUENCE</scope>
    <source>
        <strain evidence="1">Expedition CK06-06</strain>
    </source>
</reference>
<gene>
    <name evidence="1" type="ORF">S01H1_83652</name>
</gene>
<name>X0ZF11_9ZZZZ</name>
<dbReference type="AlphaFoldDB" id="X0ZF11"/>